<accession>A0A6A4J0M4</accession>
<dbReference type="AlphaFoldDB" id="A0A6A4J0M4"/>
<dbReference type="InterPro" id="IPR001254">
    <property type="entry name" value="Trypsin_dom"/>
</dbReference>
<sequence>MQLQASINLYFWWTIIKVPSAKQASRVVYEPEKQLPSTTPASNANDWGKKNDGSQYLGLLFAGRYEFQWIVDIRVDLHGGKEKDTDQELWSVGNLITSKSVLTTCKAAKDLSSIQKTDIKILFASQYLLEDHVDTSISGDKYDEDGIRGVRMVKLIKQHPRCSPKSLMYDASIIVLQKPILPWLPTIGYTPVPLDPSTGMVRQSKLTHQLCYVASFGRKYNNPIKNQDKEPKKPHLFNFKVKYRVYVIDLPRCNAALNFMCDSANDDFCDQNPNSEYNSCFEVRAKVGSVCDHDRGAPVVCNDEFVGMVIRGANYIHCNTILHLPFYTLNLPSLEIYFKTDRPEEASLGTSELRHVQIFRILFSPIIVYLLHW</sequence>
<dbReference type="SUPFAM" id="SSF50494">
    <property type="entry name" value="Trypsin-like serine proteases"/>
    <property type="match status" value="1"/>
</dbReference>
<dbReference type="Gene3D" id="2.40.10.10">
    <property type="entry name" value="Trypsin-like serine proteases"/>
    <property type="match status" value="1"/>
</dbReference>
<comment type="caution">
    <text evidence="1">The sequence shown here is derived from an EMBL/GenBank/DDBJ whole genome shotgun (WGS) entry which is preliminary data.</text>
</comment>
<dbReference type="InterPro" id="IPR009003">
    <property type="entry name" value="Peptidase_S1_PA"/>
</dbReference>
<dbReference type="PROSITE" id="PS50240">
    <property type="entry name" value="TRYPSIN_DOM"/>
    <property type="match status" value="1"/>
</dbReference>
<dbReference type="InterPro" id="IPR043504">
    <property type="entry name" value="Peptidase_S1_PA_chymotrypsin"/>
</dbReference>
<protein>
    <submittedName>
        <fullName evidence="1">Uncharacterized protein</fullName>
    </submittedName>
</protein>
<dbReference type="GO" id="GO:0004252">
    <property type="term" value="F:serine-type endopeptidase activity"/>
    <property type="evidence" value="ECO:0007669"/>
    <property type="project" value="InterPro"/>
</dbReference>
<keyword evidence="2" id="KW-1185">Reference proteome</keyword>
<proteinExistence type="predicted"/>
<organism evidence="1 2">
    <name type="scientific">Apolygus lucorum</name>
    <name type="common">Small green plant bug</name>
    <name type="synonym">Lygocoris lucorum</name>
    <dbReference type="NCBI Taxonomy" id="248454"/>
    <lineage>
        <taxon>Eukaryota</taxon>
        <taxon>Metazoa</taxon>
        <taxon>Ecdysozoa</taxon>
        <taxon>Arthropoda</taxon>
        <taxon>Hexapoda</taxon>
        <taxon>Insecta</taxon>
        <taxon>Pterygota</taxon>
        <taxon>Neoptera</taxon>
        <taxon>Paraneoptera</taxon>
        <taxon>Hemiptera</taxon>
        <taxon>Heteroptera</taxon>
        <taxon>Panheteroptera</taxon>
        <taxon>Cimicomorpha</taxon>
        <taxon>Miridae</taxon>
        <taxon>Mirini</taxon>
        <taxon>Apolygus</taxon>
    </lineage>
</organism>
<dbReference type="GO" id="GO:0006508">
    <property type="term" value="P:proteolysis"/>
    <property type="evidence" value="ECO:0007669"/>
    <property type="project" value="InterPro"/>
</dbReference>
<evidence type="ECO:0000313" key="1">
    <source>
        <dbReference type="EMBL" id="KAF6199208.1"/>
    </source>
</evidence>
<evidence type="ECO:0000313" key="2">
    <source>
        <dbReference type="Proteomes" id="UP000466442"/>
    </source>
</evidence>
<reference evidence="1" key="1">
    <citation type="journal article" date="2021" name="Mol. Ecol. Resour.">
        <title>Apolygus lucorum genome provides insights into omnivorousness and mesophyll feeding.</title>
        <authorList>
            <person name="Liu Y."/>
            <person name="Liu H."/>
            <person name="Wang H."/>
            <person name="Huang T."/>
            <person name="Liu B."/>
            <person name="Yang B."/>
            <person name="Yin L."/>
            <person name="Li B."/>
            <person name="Zhang Y."/>
            <person name="Zhang S."/>
            <person name="Jiang F."/>
            <person name="Zhang X."/>
            <person name="Ren Y."/>
            <person name="Wang B."/>
            <person name="Wang S."/>
            <person name="Lu Y."/>
            <person name="Wu K."/>
            <person name="Fan W."/>
            <person name="Wang G."/>
        </authorList>
    </citation>
    <scope>NUCLEOTIDE SEQUENCE</scope>
    <source>
        <strain evidence="1">12Hb</strain>
    </source>
</reference>
<dbReference type="EMBL" id="WIXP02000015">
    <property type="protein sequence ID" value="KAF6199208.1"/>
    <property type="molecule type" value="Genomic_DNA"/>
</dbReference>
<gene>
    <name evidence="1" type="ORF">GE061_007233</name>
</gene>
<dbReference type="Proteomes" id="UP000466442">
    <property type="component" value="Unassembled WGS sequence"/>
</dbReference>
<name>A0A6A4J0M4_APOLU</name>
<dbReference type="OrthoDB" id="7863416at2759"/>